<keyword evidence="6" id="KW-1185">Reference proteome</keyword>
<dbReference type="RefSeq" id="WP_378407711.1">
    <property type="nucleotide sequence ID" value="NZ_JBHTCS010000024.1"/>
</dbReference>
<dbReference type="InterPro" id="IPR054578">
    <property type="entry name" value="SpoU_sub_bind-like_N"/>
</dbReference>
<name>A0ABW2S246_9NOCA</name>
<sequence>MSKKPVSRLAARDARVTVRNARFQQWESYLNTRAKRTKSARFLIQGVRPLTLAIEHDWPLETLLYRLDGPPLSSWARGVLDGWRHEKVGVSGELMAELGEKDASPELIAVAKQRHRGLGSLALTGASPLLVVFDRPSSPGNLGTLIRSANAFGADAVIVAGHAADPYDPHCVRASTGSLFAVPVLTVADSDEVLAYRARVRDGGTELRIVGTDEDGDVAIFENDFTGGTILVIGNETRGMSASWRAACDVTVSIPIGGAASSLGAPSAGAVSLYEIARQRLGASPKGREHR</sequence>
<dbReference type="InterPro" id="IPR001537">
    <property type="entry name" value="SpoU_MeTrfase"/>
</dbReference>
<feature type="domain" description="tRNA/rRNA methyltransferase SpoU type" evidence="3">
    <location>
        <begin position="129"/>
        <end position="274"/>
    </location>
</feature>
<dbReference type="Gene3D" id="3.30.1330.30">
    <property type="match status" value="1"/>
</dbReference>
<dbReference type="Pfam" id="PF22655">
    <property type="entry name" value="SpoU_sub_bind_like"/>
    <property type="match status" value="1"/>
</dbReference>
<comment type="caution">
    <text evidence="5">The sequence shown here is derived from an EMBL/GenBank/DDBJ whole genome shotgun (WGS) entry which is preliminary data.</text>
</comment>
<dbReference type="SUPFAM" id="SSF75217">
    <property type="entry name" value="alpha/beta knot"/>
    <property type="match status" value="1"/>
</dbReference>
<dbReference type="GO" id="GO:0008168">
    <property type="term" value="F:methyltransferase activity"/>
    <property type="evidence" value="ECO:0007669"/>
    <property type="project" value="UniProtKB-KW"/>
</dbReference>
<dbReference type="EMBL" id="JBHTCS010000024">
    <property type="protein sequence ID" value="MFC7450099.1"/>
    <property type="molecule type" value="Genomic_DNA"/>
</dbReference>
<gene>
    <name evidence="5" type="ORF">ACFQS9_19555</name>
</gene>
<evidence type="ECO:0000256" key="2">
    <source>
        <dbReference type="ARBA" id="ARBA00022679"/>
    </source>
</evidence>
<reference evidence="6" key="1">
    <citation type="journal article" date="2019" name="Int. J. Syst. Evol. Microbiol.">
        <title>The Global Catalogue of Microorganisms (GCM) 10K type strain sequencing project: providing services to taxonomists for standard genome sequencing and annotation.</title>
        <authorList>
            <consortium name="The Broad Institute Genomics Platform"/>
            <consortium name="The Broad Institute Genome Sequencing Center for Infectious Disease"/>
            <person name="Wu L."/>
            <person name="Ma J."/>
        </authorList>
    </citation>
    <scope>NUCLEOTIDE SEQUENCE [LARGE SCALE GENOMIC DNA]</scope>
    <source>
        <strain evidence="6">ICMP 19430</strain>
    </source>
</reference>
<dbReference type="Gene3D" id="3.40.1280.10">
    <property type="match status" value="1"/>
</dbReference>
<dbReference type="SUPFAM" id="SSF55315">
    <property type="entry name" value="L30e-like"/>
    <property type="match status" value="1"/>
</dbReference>
<dbReference type="PANTHER" id="PTHR43191">
    <property type="entry name" value="RRNA METHYLTRANSFERASE 3"/>
    <property type="match status" value="1"/>
</dbReference>
<proteinExistence type="predicted"/>
<dbReference type="Proteomes" id="UP001596484">
    <property type="component" value="Unassembled WGS sequence"/>
</dbReference>
<dbReference type="InterPro" id="IPR029028">
    <property type="entry name" value="Alpha/beta_knot_MTases"/>
</dbReference>
<keyword evidence="2" id="KW-0808">Transferase</keyword>
<evidence type="ECO:0000313" key="6">
    <source>
        <dbReference type="Proteomes" id="UP001596484"/>
    </source>
</evidence>
<evidence type="ECO:0000259" key="3">
    <source>
        <dbReference type="Pfam" id="PF00588"/>
    </source>
</evidence>
<dbReference type="InterPro" id="IPR051259">
    <property type="entry name" value="rRNA_Methyltransferase"/>
</dbReference>
<evidence type="ECO:0000259" key="4">
    <source>
        <dbReference type="Pfam" id="PF22655"/>
    </source>
</evidence>
<organism evidence="5 6">
    <name type="scientific">Rhodococcus daqingensis</name>
    <dbReference type="NCBI Taxonomy" id="2479363"/>
    <lineage>
        <taxon>Bacteria</taxon>
        <taxon>Bacillati</taxon>
        <taxon>Actinomycetota</taxon>
        <taxon>Actinomycetes</taxon>
        <taxon>Mycobacteriales</taxon>
        <taxon>Nocardiaceae</taxon>
        <taxon>Rhodococcus</taxon>
    </lineage>
</organism>
<dbReference type="Pfam" id="PF00588">
    <property type="entry name" value="SpoU_methylase"/>
    <property type="match status" value="1"/>
</dbReference>
<keyword evidence="1 5" id="KW-0489">Methyltransferase</keyword>
<evidence type="ECO:0000256" key="1">
    <source>
        <dbReference type="ARBA" id="ARBA00022603"/>
    </source>
</evidence>
<dbReference type="InterPro" id="IPR029026">
    <property type="entry name" value="tRNA_m1G_MTases_N"/>
</dbReference>
<dbReference type="InterPro" id="IPR029064">
    <property type="entry name" value="Ribosomal_eL30-like_sf"/>
</dbReference>
<protein>
    <submittedName>
        <fullName evidence="5">TrmH family RNA methyltransferase</fullName>
    </submittedName>
</protein>
<feature type="domain" description="SpoU L30e-like N-terminal" evidence="4">
    <location>
        <begin position="20"/>
        <end position="109"/>
    </location>
</feature>
<accession>A0ABW2S246</accession>
<evidence type="ECO:0000313" key="5">
    <source>
        <dbReference type="EMBL" id="MFC7450099.1"/>
    </source>
</evidence>
<dbReference type="PANTHER" id="PTHR43191:SF2">
    <property type="entry name" value="RRNA METHYLTRANSFERASE 3, MITOCHONDRIAL"/>
    <property type="match status" value="1"/>
</dbReference>
<dbReference type="GO" id="GO:0032259">
    <property type="term" value="P:methylation"/>
    <property type="evidence" value="ECO:0007669"/>
    <property type="project" value="UniProtKB-KW"/>
</dbReference>